<accession>A0A667ZBC2</accession>
<dbReference type="SUPFAM" id="SSF56219">
    <property type="entry name" value="DNase I-like"/>
    <property type="match status" value="1"/>
</dbReference>
<sequence length="830" mass="93836">MVTLYRPPGYSSAFLQEFTELVSFAITRYDRLIMNGDLNIHINKKNDSNATEFMNILDSFALIQHVTEATHQHGNTLDLVITTGLNIENVSVLELPISDHHCVLFNATLTLTKTKREYLVKKRFLDDEAEANFANLMRSFEPHSGDCTLNDMVKQFNNTLSAALNTVAPLKVKKKFTDRISPWLNNNSVKKAKRTCRAAERKWRKTKLTVHCNIYKEAMNTYNKEIRLARTNYFSKIITENSGNSRILFSTIDQLLNTAPTSQQFPASRCEELALFFNNKITSIRTTIAVNPDTNANAGDLRKFCKNDATMGKFTSITLSELCKTVNECNSTTSCVDPVPTAFFKRVFNSISSHVLAIINMSLQTGIFPDEFKTAVVKPLLKKPNLDSNALSSYRPISNIPFISKILEKIVAVQINAFLKENNILEEFQSGFRKHHSTETALAKIVSDLRLNYDENKVSILILLDLSAAFDTIDHDILINRLEKLVGLSDCVLHWFKTYIKGRKFYVRLGDHVSGEQDNCYGVPQGSCLGPLLFSLYMLPLGDIIRKHNICFHSYADDTQLYISAEPNDATAINSITTCLMAVNKWMSDNFLKLNEDKTEILLVGPKTKREMLSINLGKLAARIKSEVTSLGIVLDPDLSFKSHINKVTRTSFFHLRNIAKVRPFINQKDAEKLIHAFISSRLDYCNVLFTGLPKKTTDRLQLIQNSAARLLTRTRKREHISPVLAALHWLPVTFRVDFKVLLLVYKALHGLGPSYIANSLIGYAPQRTLRSSAAGLLVPYNSQKKIGDAAFITYAPKLWNTLPLDIREASSLDIFKRRLKTHLFALAFN</sequence>
<dbReference type="Proteomes" id="UP000472263">
    <property type="component" value="Chromosome 17"/>
</dbReference>
<dbReference type="AlphaFoldDB" id="A0A667ZBC2"/>
<evidence type="ECO:0000313" key="2">
    <source>
        <dbReference type="Ensembl" id="ENSMMDP00005037667.1"/>
    </source>
</evidence>
<dbReference type="Ensembl" id="ENSMMDT00005038463.1">
    <property type="protein sequence ID" value="ENSMMDP00005037667.1"/>
    <property type="gene ID" value="ENSMMDG00005017553.1"/>
</dbReference>
<keyword evidence="3" id="KW-1185">Reference proteome</keyword>
<dbReference type="Pfam" id="PF14529">
    <property type="entry name" value="Exo_endo_phos_2"/>
    <property type="match status" value="1"/>
</dbReference>
<dbReference type="Pfam" id="PF00078">
    <property type="entry name" value="RVT_1"/>
    <property type="match status" value="1"/>
</dbReference>
<dbReference type="InterPro" id="IPR005135">
    <property type="entry name" value="Endo/exonuclease/phosphatase"/>
</dbReference>
<reference evidence="2" key="2">
    <citation type="submission" date="2025-08" db="UniProtKB">
        <authorList>
            <consortium name="Ensembl"/>
        </authorList>
    </citation>
    <scope>IDENTIFICATION</scope>
</reference>
<reference evidence="2" key="3">
    <citation type="submission" date="2025-09" db="UniProtKB">
        <authorList>
            <consortium name="Ensembl"/>
        </authorList>
    </citation>
    <scope>IDENTIFICATION</scope>
</reference>
<dbReference type="PANTHER" id="PTHR33332">
    <property type="entry name" value="REVERSE TRANSCRIPTASE DOMAIN-CONTAINING PROTEIN"/>
    <property type="match status" value="1"/>
</dbReference>
<proteinExistence type="predicted"/>
<feature type="domain" description="Reverse transcriptase" evidence="1">
    <location>
        <begin position="361"/>
        <end position="635"/>
    </location>
</feature>
<reference evidence="2" key="1">
    <citation type="submission" date="2019-06" db="EMBL/GenBank/DDBJ databases">
        <authorList>
            <consortium name="Wellcome Sanger Institute Data Sharing"/>
        </authorList>
    </citation>
    <scope>NUCLEOTIDE SEQUENCE [LARGE SCALE GENOMIC DNA]</scope>
</reference>
<protein>
    <recommendedName>
        <fullName evidence="1">Reverse transcriptase domain-containing protein</fullName>
    </recommendedName>
</protein>
<dbReference type="InterPro" id="IPR043502">
    <property type="entry name" value="DNA/RNA_pol_sf"/>
</dbReference>
<dbReference type="CDD" id="cd01650">
    <property type="entry name" value="RT_nLTR_like"/>
    <property type="match status" value="1"/>
</dbReference>
<dbReference type="InterPro" id="IPR000477">
    <property type="entry name" value="RT_dom"/>
</dbReference>
<dbReference type="Gene3D" id="3.60.10.10">
    <property type="entry name" value="Endonuclease/exonuclease/phosphatase"/>
    <property type="match status" value="1"/>
</dbReference>
<dbReference type="InParanoid" id="A0A667ZBC2"/>
<dbReference type="PROSITE" id="PS50878">
    <property type="entry name" value="RT_POL"/>
    <property type="match status" value="1"/>
</dbReference>
<name>A0A667ZBC2_9TELE</name>
<organism evidence="2 3">
    <name type="scientific">Myripristis murdjan</name>
    <name type="common">pinecone soldierfish</name>
    <dbReference type="NCBI Taxonomy" id="586833"/>
    <lineage>
        <taxon>Eukaryota</taxon>
        <taxon>Metazoa</taxon>
        <taxon>Chordata</taxon>
        <taxon>Craniata</taxon>
        <taxon>Vertebrata</taxon>
        <taxon>Euteleostomi</taxon>
        <taxon>Actinopterygii</taxon>
        <taxon>Neopterygii</taxon>
        <taxon>Teleostei</taxon>
        <taxon>Neoteleostei</taxon>
        <taxon>Acanthomorphata</taxon>
        <taxon>Holocentriformes</taxon>
        <taxon>Holocentridae</taxon>
        <taxon>Myripristis</taxon>
    </lineage>
</organism>
<dbReference type="SUPFAM" id="SSF56672">
    <property type="entry name" value="DNA/RNA polymerases"/>
    <property type="match status" value="1"/>
</dbReference>
<evidence type="ECO:0000313" key="3">
    <source>
        <dbReference type="Proteomes" id="UP000472263"/>
    </source>
</evidence>
<dbReference type="GeneTree" id="ENSGT01150000286986"/>
<evidence type="ECO:0000259" key="1">
    <source>
        <dbReference type="PROSITE" id="PS50878"/>
    </source>
</evidence>
<dbReference type="InterPro" id="IPR036691">
    <property type="entry name" value="Endo/exonu/phosph_ase_sf"/>
</dbReference>